<dbReference type="RefSeq" id="WP_002715823.1">
    <property type="nucleotide sequence ID" value="NZ_UFSI01000001.1"/>
</dbReference>
<organism evidence="1 2">
    <name type="scientific">Afipia felis</name>
    <name type="common">Cat scratch disease bacillus</name>
    <dbReference type="NCBI Taxonomy" id="1035"/>
    <lineage>
        <taxon>Bacteria</taxon>
        <taxon>Pseudomonadati</taxon>
        <taxon>Pseudomonadota</taxon>
        <taxon>Alphaproteobacteria</taxon>
        <taxon>Hyphomicrobiales</taxon>
        <taxon>Nitrobacteraceae</taxon>
        <taxon>Afipia</taxon>
    </lineage>
</organism>
<proteinExistence type="predicted"/>
<reference evidence="1 2" key="1">
    <citation type="submission" date="2018-06" db="EMBL/GenBank/DDBJ databases">
        <authorList>
            <consortium name="Pathogen Informatics"/>
            <person name="Doyle S."/>
        </authorList>
    </citation>
    <scope>NUCLEOTIDE SEQUENCE [LARGE SCALE GENOMIC DNA]</scope>
    <source>
        <strain evidence="1 2">NCTC12722</strain>
    </source>
</reference>
<name>A0A380W7R7_AFIFE</name>
<dbReference type="OrthoDB" id="8456319at2"/>
<sequence>MRIDLEAFCSRDNDRYYLTKPFTVGAFTYATNGHIIVRIDRRFDVDAAPADFPVKDPEAPLKDAEITTYQAPSFKLPRLLAPLDRCPVCDGRGNIHLCPDWNCGCEACGNTGQSNSEHDVSTTIGAANFYLPYIRQMLQLPKVEIARPVAPEVAMLFRFEGGIGALMPMRGMHARHVEIEVMNSEPMDAA</sequence>
<evidence type="ECO:0000313" key="1">
    <source>
        <dbReference type="EMBL" id="SUU84998.1"/>
    </source>
</evidence>
<gene>
    <name evidence="1" type="ORF">NCTC12722_02202</name>
</gene>
<protein>
    <submittedName>
        <fullName evidence="1">Uncharacterized protein</fullName>
    </submittedName>
</protein>
<dbReference type="Proteomes" id="UP000254343">
    <property type="component" value="Unassembled WGS sequence"/>
</dbReference>
<evidence type="ECO:0000313" key="2">
    <source>
        <dbReference type="Proteomes" id="UP000254343"/>
    </source>
</evidence>
<dbReference type="AlphaFoldDB" id="A0A380W7R7"/>
<accession>A0A380W7R7</accession>
<dbReference type="EMBL" id="UIGB01000001">
    <property type="protein sequence ID" value="SUU84998.1"/>
    <property type="molecule type" value="Genomic_DNA"/>
</dbReference>